<comment type="caution">
    <text evidence="1">The sequence shown here is derived from an EMBL/GenBank/DDBJ whole genome shotgun (WGS) entry which is preliminary data.</text>
</comment>
<dbReference type="EMBL" id="CM023488">
    <property type="protein sequence ID" value="KAH6923722.1"/>
    <property type="molecule type" value="Genomic_DNA"/>
</dbReference>
<name>A0ACB7RS56_HYAAI</name>
<evidence type="ECO:0000313" key="1">
    <source>
        <dbReference type="EMBL" id="KAH6923722.1"/>
    </source>
</evidence>
<reference evidence="1" key="1">
    <citation type="submission" date="2020-05" db="EMBL/GenBank/DDBJ databases">
        <title>Large-scale comparative analyses of tick genomes elucidate their genetic diversity and vector capacities.</title>
        <authorList>
            <person name="Jia N."/>
            <person name="Wang J."/>
            <person name="Shi W."/>
            <person name="Du L."/>
            <person name="Sun Y."/>
            <person name="Zhan W."/>
            <person name="Jiang J."/>
            <person name="Wang Q."/>
            <person name="Zhang B."/>
            <person name="Ji P."/>
            <person name="Sakyi L.B."/>
            <person name="Cui X."/>
            <person name="Yuan T."/>
            <person name="Jiang B."/>
            <person name="Yang W."/>
            <person name="Lam T.T.-Y."/>
            <person name="Chang Q."/>
            <person name="Ding S."/>
            <person name="Wang X."/>
            <person name="Zhu J."/>
            <person name="Ruan X."/>
            <person name="Zhao L."/>
            <person name="Wei J."/>
            <person name="Que T."/>
            <person name="Du C."/>
            <person name="Cheng J."/>
            <person name="Dai P."/>
            <person name="Han X."/>
            <person name="Huang E."/>
            <person name="Gao Y."/>
            <person name="Liu J."/>
            <person name="Shao H."/>
            <person name="Ye R."/>
            <person name="Li L."/>
            <person name="Wei W."/>
            <person name="Wang X."/>
            <person name="Wang C."/>
            <person name="Yang T."/>
            <person name="Huo Q."/>
            <person name="Li W."/>
            <person name="Guo W."/>
            <person name="Chen H."/>
            <person name="Zhou L."/>
            <person name="Ni X."/>
            <person name="Tian J."/>
            <person name="Zhou Y."/>
            <person name="Sheng Y."/>
            <person name="Liu T."/>
            <person name="Pan Y."/>
            <person name="Xia L."/>
            <person name="Li J."/>
            <person name="Zhao F."/>
            <person name="Cao W."/>
        </authorList>
    </citation>
    <scope>NUCLEOTIDE SEQUENCE</scope>
    <source>
        <strain evidence="1">Hyas-2018</strain>
    </source>
</reference>
<accession>A0ACB7RS56</accession>
<dbReference type="Proteomes" id="UP000821845">
    <property type="component" value="Chromosome 8"/>
</dbReference>
<evidence type="ECO:0000313" key="2">
    <source>
        <dbReference type="Proteomes" id="UP000821845"/>
    </source>
</evidence>
<organism evidence="1 2">
    <name type="scientific">Hyalomma asiaticum</name>
    <name type="common">Tick</name>
    <dbReference type="NCBI Taxonomy" id="266040"/>
    <lineage>
        <taxon>Eukaryota</taxon>
        <taxon>Metazoa</taxon>
        <taxon>Ecdysozoa</taxon>
        <taxon>Arthropoda</taxon>
        <taxon>Chelicerata</taxon>
        <taxon>Arachnida</taxon>
        <taxon>Acari</taxon>
        <taxon>Parasitiformes</taxon>
        <taxon>Ixodida</taxon>
        <taxon>Ixodoidea</taxon>
        <taxon>Ixodidae</taxon>
        <taxon>Hyalomminae</taxon>
        <taxon>Hyalomma</taxon>
    </lineage>
</organism>
<protein>
    <submittedName>
        <fullName evidence="1">Uncharacterized protein</fullName>
    </submittedName>
</protein>
<gene>
    <name evidence="1" type="ORF">HPB50_005657</name>
</gene>
<sequence>MLPLSMYFRTELTSILTLRRPANRMDTLKKLEDALERREVAPCVVEQSAYHNDLVVEAESELQPSLMHKLHLAFKRHGDGGLVKDVEGCLQCAQRPDRVCYGAVTWYNPPRFDEYTNVQPFVERLRMELTGLAMPKFLEVYKPMRRLLLAAEEQGLFNFHAQQQPDIGEEEQEGSSQNFTAETHIILDSELEKRLQSEGRDLTEYLSTFVDTETEKCVVLTEEKQVDSVKTLAKFLLYAMSKADLQRVDIIMVLIGLGSTHDGDPASLQCPPNSGHVMSPKAEGDIRLEFSECSKAAISSYVT</sequence>
<keyword evidence="2" id="KW-1185">Reference proteome</keyword>
<proteinExistence type="predicted"/>